<dbReference type="Ensembl" id="ENSUAMT00000029870.1">
    <property type="protein sequence ID" value="ENSUAMP00000026783.1"/>
    <property type="gene ID" value="ENSUAMG00000020714.1"/>
</dbReference>
<feature type="region of interest" description="Disordered" evidence="1">
    <location>
        <begin position="104"/>
        <end position="128"/>
    </location>
</feature>
<evidence type="ECO:0000313" key="2">
    <source>
        <dbReference type="Ensembl" id="ENSUAMP00000026783.1"/>
    </source>
</evidence>
<evidence type="ECO:0000313" key="3">
    <source>
        <dbReference type="Proteomes" id="UP000291022"/>
    </source>
</evidence>
<name>A0A452S405_URSAM</name>
<dbReference type="Proteomes" id="UP000291022">
    <property type="component" value="Unassembled WGS sequence"/>
</dbReference>
<accession>A0A452S405</accession>
<dbReference type="PANTHER" id="PTHR28588">
    <property type="entry name" value="HAUS AUGMIN-LIKE COMPLEX SUBUNIT 5"/>
    <property type="match status" value="1"/>
</dbReference>
<dbReference type="AlphaFoldDB" id="A0A452S405"/>
<reference evidence="3" key="1">
    <citation type="submission" date="2016-06" db="EMBL/GenBank/DDBJ databases">
        <title>De novo assembly and RNA-Seq shows season-dependent expression and editing in black bear kidneys.</title>
        <authorList>
            <person name="Korstanje R."/>
            <person name="Srivastava A."/>
            <person name="Sarsani V.K."/>
            <person name="Sheehan S.M."/>
            <person name="Seger R.L."/>
            <person name="Barter M.E."/>
            <person name="Lindqvist C."/>
            <person name="Brody L.C."/>
            <person name="Mullikin J.C."/>
        </authorList>
    </citation>
    <scope>NUCLEOTIDE SEQUENCE [LARGE SCALE GENOMIC DNA]</scope>
</reference>
<reference evidence="2" key="2">
    <citation type="submission" date="2025-08" db="UniProtKB">
        <authorList>
            <consortium name="Ensembl"/>
        </authorList>
    </citation>
    <scope>IDENTIFICATION</scope>
</reference>
<proteinExistence type="predicted"/>
<dbReference type="Pfam" id="PF14817">
    <property type="entry name" value="HAUS5"/>
    <property type="match status" value="1"/>
</dbReference>
<organism evidence="2 3">
    <name type="scientific">Ursus americanus</name>
    <name type="common">American black bear</name>
    <name type="synonym">Euarctos americanus</name>
    <dbReference type="NCBI Taxonomy" id="9643"/>
    <lineage>
        <taxon>Eukaryota</taxon>
        <taxon>Metazoa</taxon>
        <taxon>Chordata</taxon>
        <taxon>Craniata</taxon>
        <taxon>Vertebrata</taxon>
        <taxon>Euteleostomi</taxon>
        <taxon>Mammalia</taxon>
        <taxon>Eutheria</taxon>
        <taxon>Laurasiatheria</taxon>
        <taxon>Carnivora</taxon>
        <taxon>Caniformia</taxon>
        <taxon>Ursidae</taxon>
        <taxon>Ursus</taxon>
    </lineage>
</organism>
<protein>
    <submittedName>
        <fullName evidence="2">HAUS augmin like complex subunit 5</fullName>
    </submittedName>
</protein>
<evidence type="ECO:0000256" key="1">
    <source>
        <dbReference type="SAM" id="MobiDB-lite"/>
    </source>
</evidence>
<dbReference type="GO" id="GO:0051225">
    <property type="term" value="P:spindle assembly"/>
    <property type="evidence" value="ECO:0007669"/>
    <property type="project" value="InterPro"/>
</dbReference>
<reference evidence="2" key="3">
    <citation type="submission" date="2025-09" db="UniProtKB">
        <authorList>
            <consortium name="Ensembl"/>
        </authorList>
    </citation>
    <scope>IDENTIFICATION</scope>
</reference>
<dbReference type="GO" id="GO:0070652">
    <property type="term" value="C:HAUS complex"/>
    <property type="evidence" value="ECO:0007669"/>
    <property type="project" value="InterPro"/>
</dbReference>
<dbReference type="GO" id="GO:0005813">
    <property type="term" value="C:centrosome"/>
    <property type="evidence" value="ECO:0007669"/>
    <property type="project" value="TreeGrafter"/>
</dbReference>
<dbReference type="PANTHER" id="PTHR28588:SF1">
    <property type="entry name" value="HAUS AUGMIN-LIKE COMPLEX SUBUNIT 5"/>
    <property type="match status" value="1"/>
</dbReference>
<dbReference type="InterPro" id="IPR029131">
    <property type="entry name" value="HAUS5"/>
</dbReference>
<sequence length="128" mass="14570">MEVMQEARELGCWATEEMGAPVAARAPESTLRRLCLGQGADIWAYVLRHVHSQRSVQKIRGNLLWYGHQDSPEVRSMCYKIFFHPKRGLVDFCSRPSLVLWDARDTGSQDSPDPHTHGAYSPRERGMS</sequence>
<dbReference type="GO" id="GO:0007098">
    <property type="term" value="P:centrosome cycle"/>
    <property type="evidence" value="ECO:0007669"/>
    <property type="project" value="TreeGrafter"/>
</dbReference>
<gene>
    <name evidence="2" type="primary">HAUS5</name>
</gene>
<keyword evidence="3" id="KW-1185">Reference proteome</keyword>
<dbReference type="GeneTree" id="ENSGT00390000012508"/>